<dbReference type="EMBL" id="CP002691">
    <property type="protein sequence ID" value="AEE48057.1"/>
    <property type="molecule type" value="Genomic_DNA"/>
</dbReference>
<gene>
    <name evidence="3" type="ordered locus">Halhy_0144</name>
</gene>
<reference key="2">
    <citation type="submission" date="2011-04" db="EMBL/GenBank/DDBJ databases">
        <title>Complete sequence of chromosome of Haliscomenobacter hydrossis DSM 1100.</title>
        <authorList>
            <consortium name="US DOE Joint Genome Institute (JGI-PGF)"/>
            <person name="Lucas S."/>
            <person name="Han J."/>
            <person name="Lapidus A."/>
            <person name="Bruce D."/>
            <person name="Goodwin L."/>
            <person name="Pitluck S."/>
            <person name="Peters L."/>
            <person name="Kyrpides N."/>
            <person name="Mavromatis K."/>
            <person name="Ivanova N."/>
            <person name="Ovchinnikova G."/>
            <person name="Pagani I."/>
            <person name="Daligault H."/>
            <person name="Detter J.C."/>
            <person name="Han C."/>
            <person name="Land M."/>
            <person name="Hauser L."/>
            <person name="Markowitz V."/>
            <person name="Cheng J.-F."/>
            <person name="Hugenholtz P."/>
            <person name="Woyke T."/>
            <person name="Wu D."/>
            <person name="Verbarg S."/>
            <person name="Frueling A."/>
            <person name="Brambilla E."/>
            <person name="Klenk H.-P."/>
            <person name="Eisen J.A."/>
        </authorList>
    </citation>
    <scope>NUCLEOTIDE SEQUENCE</scope>
    <source>
        <strain>DSM 1100</strain>
    </source>
</reference>
<dbReference type="GO" id="GO:0005975">
    <property type="term" value="P:carbohydrate metabolic process"/>
    <property type="evidence" value="ECO:0007669"/>
    <property type="project" value="InterPro"/>
</dbReference>
<dbReference type="Pfam" id="PF07221">
    <property type="entry name" value="GlcNAc_2-epim"/>
    <property type="match status" value="1"/>
</dbReference>
<accession>F4KTR3</accession>
<proteinExistence type="inferred from homology"/>
<dbReference type="STRING" id="760192.Halhy_0144"/>
<reference evidence="3 4" key="1">
    <citation type="journal article" date="2011" name="Stand. Genomic Sci.">
        <title>Complete genome sequence of Haliscomenobacter hydrossis type strain (O).</title>
        <authorList>
            <consortium name="US DOE Joint Genome Institute (JGI-PGF)"/>
            <person name="Daligault H."/>
            <person name="Lapidus A."/>
            <person name="Zeytun A."/>
            <person name="Nolan M."/>
            <person name="Lucas S."/>
            <person name="Del Rio T.G."/>
            <person name="Tice H."/>
            <person name="Cheng J.F."/>
            <person name="Tapia R."/>
            <person name="Han C."/>
            <person name="Goodwin L."/>
            <person name="Pitluck S."/>
            <person name="Liolios K."/>
            <person name="Pagani I."/>
            <person name="Ivanova N."/>
            <person name="Huntemann M."/>
            <person name="Mavromatis K."/>
            <person name="Mikhailova N."/>
            <person name="Pati A."/>
            <person name="Chen A."/>
            <person name="Palaniappan K."/>
            <person name="Land M."/>
            <person name="Hauser L."/>
            <person name="Brambilla E.M."/>
            <person name="Rohde M."/>
            <person name="Verbarg S."/>
            <person name="Goker M."/>
            <person name="Bristow J."/>
            <person name="Eisen J.A."/>
            <person name="Markowitz V."/>
            <person name="Hugenholtz P."/>
            <person name="Kyrpides N.C."/>
            <person name="Klenk H.P."/>
            <person name="Woyke T."/>
        </authorList>
    </citation>
    <scope>NUCLEOTIDE SEQUENCE [LARGE SCALE GENOMIC DNA]</scope>
    <source>
        <strain evidence="4">ATCC 27775 / DSM 1100 / LMG 10767 / O</strain>
    </source>
</reference>
<dbReference type="KEGG" id="hhy:Halhy_0144"/>
<dbReference type="InterPro" id="IPR012341">
    <property type="entry name" value="6hp_glycosidase-like_sf"/>
</dbReference>
<dbReference type="OrthoDB" id="5141876at2"/>
<evidence type="ECO:0000256" key="1">
    <source>
        <dbReference type="ARBA" id="ARBA00008558"/>
    </source>
</evidence>
<dbReference type="SUPFAM" id="SSF48208">
    <property type="entry name" value="Six-hairpin glycosidases"/>
    <property type="match status" value="1"/>
</dbReference>
<evidence type="ECO:0000313" key="4">
    <source>
        <dbReference type="Proteomes" id="UP000008461"/>
    </source>
</evidence>
<organism evidence="3 4">
    <name type="scientific">Haliscomenobacter hydrossis (strain ATCC 27775 / DSM 1100 / LMG 10767 / O)</name>
    <dbReference type="NCBI Taxonomy" id="760192"/>
    <lineage>
        <taxon>Bacteria</taxon>
        <taxon>Pseudomonadati</taxon>
        <taxon>Bacteroidota</taxon>
        <taxon>Saprospiria</taxon>
        <taxon>Saprospirales</taxon>
        <taxon>Haliscomenobacteraceae</taxon>
        <taxon>Haliscomenobacter</taxon>
    </lineage>
</organism>
<dbReference type="AlphaFoldDB" id="F4KTR3"/>
<dbReference type="InterPro" id="IPR010819">
    <property type="entry name" value="AGE/CE"/>
</dbReference>
<sequence length="454" mass="52829">MLIKNYIIFCTFVVFLAQCKTPSSHTDAITSIERAKLADTLEHLLKSNLVDTWYPAAIDTQYGGYLSTFNATFKPVGNQDKMIVSQARHLWNNAKASQHWPGEKKYRDFARHGFVFLQEKMWDKEYGGFFWQVDRAGKPRGDSSKTAYGNAFGLYAVSAYYLASKDPAALALAQKSFRWLEQHSHDPIHGGYYQHLSKTGTIQKRLSTTPSTSDLGYKDQNSSIHLLEAFTELYQIWPDPLVKTRLEEMIYLIRDKIVNEKGNLVLFFQPDWTPVSFRDSSRASILRHHALDHISWGHDIETAYLLMEASHVACWHNDTITWRIAKKMTDQCLILGWDDAKGGFYDEGYFFTPDKITVTQDTKNWWTQAEALNTLLIMSDLYPRDPLNYYAKFKKQWAYINQYLIDHQNGEWYDSGLDKDPRSAQRNKGHIWKAGYHQYRTLENCILRLREKHK</sequence>
<protein>
    <submittedName>
        <fullName evidence="3">N-acylglucosamine 2-epimerase</fullName>
    </submittedName>
</protein>
<dbReference type="eggNOG" id="COG2942">
    <property type="taxonomic scope" value="Bacteria"/>
</dbReference>
<dbReference type="HOGENOM" id="CLU_046651_3_0_10"/>
<dbReference type="PANTHER" id="PTHR15108">
    <property type="entry name" value="N-ACYLGLUCOSAMINE-2-EPIMERASE"/>
    <property type="match status" value="1"/>
</dbReference>
<dbReference type="InterPro" id="IPR008928">
    <property type="entry name" value="6-hairpin_glycosidase_sf"/>
</dbReference>
<dbReference type="Proteomes" id="UP000008461">
    <property type="component" value="Chromosome"/>
</dbReference>
<dbReference type="RefSeq" id="WP_013762621.1">
    <property type="nucleotide sequence ID" value="NC_015510.1"/>
</dbReference>
<evidence type="ECO:0000313" key="3">
    <source>
        <dbReference type="EMBL" id="AEE48057.1"/>
    </source>
</evidence>
<evidence type="ECO:0000256" key="2">
    <source>
        <dbReference type="ARBA" id="ARBA00023235"/>
    </source>
</evidence>
<dbReference type="Gene3D" id="1.50.10.10">
    <property type="match status" value="1"/>
</dbReference>
<comment type="similarity">
    <text evidence="1">Belongs to the N-acylglucosamine 2-epimerase family.</text>
</comment>
<keyword evidence="4" id="KW-1185">Reference proteome</keyword>
<keyword evidence="2" id="KW-0413">Isomerase</keyword>
<dbReference type="GO" id="GO:0016853">
    <property type="term" value="F:isomerase activity"/>
    <property type="evidence" value="ECO:0007669"/>
    <property type="project" value="UniProtKB-KW"/>
</dbReference>
<name>F4KTR3_HALH1</name>